<protein>
    <submittedName>
        <fullName evidence="2">Uncharacterized protein</fullName>
    </submittedName>
</protein>
<reference evidence="3" key="1">
    <citation type="submission" date="2023-07" db="EMBL/GenBank/DDBJ databases">
        <title>30 novel species of actinomycetes from the DSMZ collection.</title>
        <authorList>
            <person name="Nouioui I."/>
        </authorList>
    </citation>
    <scope>NUCLEOTIDE SEQUENCE [LARGE SCALE GENOMIC DNA]</scope>
    <source>
        <strain evidence="3">DSM 44399</strain>
    </source>
</reference>
<organism evidence="2 3">
    <name type="scientific">Jatrophihabitans lederbergiae</name>
    <dbReference type="NCBI Taxonomy" id="3075547"/>
    <lineage>
        <taxon>Bacteria</taxon>
        <taxon>Bacillati</taxon>
        <taxon>Actinomycetota</taxon>
        <taxon>Actinomycetes</taxon>
        <taxon>Jatrophihabitantales</taxon>
        <taxon>Jatrophihabitantaceae</taxon>
        <taxon>Jatrophihabitans</taxon>
    </lineage>
</organism>
<keyword evidence="3" id="KW-1185">Reference proteome</keyword>
<dbReference type="RefSeq" id="WP_311425289.1">
    <property type="nucleotide sequence ID" value="NZ_JAVREH010000072.1"/>
</dbReference>
<comment type="caution">
    <text evidence="2">The sequence shown here is derived from an EMBL/GenBank/DDBJ whole genome shotgun (WGS) entry which is preliminary data.</text>
</comment>
<dbReference type="EMBL" id="JAVREH010000072">
    <property type="protein sequence ID" value="MDT0264146.1"/>
    <property type="molecule type" value="Genomic_DNA"/>
</dbReference>
<proteinExistence type="predicted"/>
<evidence type="ECO:0000256" key="1">
    <source>
        <dbReference type="SAM" id="MobiDB-lite"/>
    </source>
</evidence>
<name>A0ABU2JGM8_9ACTN</name>
<sequence length="77" mass="7497">MPERVTHPAAGCGRGTLDQRNGAPAGNGFLGAGAIGFGRAAAEQPGTDALDTGALDIGAPVAVARWRDVDRAAAAGG</sequence>
<evidence type="ECO:0000313" key="3">
    <source>
        <dbReference type="Proteomes" id="UP001183176"/>
    </source>
</evidence>
<gene>
    <name evidence="2" type="ORF">RM423_22510</name>
</gene>
<evidence type="ECO:0000313" key="2">
    <source>
        <dbReference type="EMBL" id="MDT0264146.1"/>
    </source>
</evidence>
<dbReference type="Proteomes" id="UP001183176">
    <property type="component" value="Unassembled WGS sequence"/>
</dbReference>
<accession>A0ABU2JGM8</accession>
<feature type="region of interest" description="Disordered" evidence="1">
    <location>
        <begin position="1"/>
        <end position="25"/>
    </location>
</feature>
<feature type="non-terminal residue" evidence="2">
    <location>
        <position position="77"/>
    </location>
</feature>